<evidence type="ECO:0000256" key="15">
    <source>
        <dbReference type="SAM" id="MobiDB-lite"/>
    </source>
</evidence>
<comment type="similarity">
    <text evidence="2">Belongs to the protein kinase superfamily. CAMK Ser/Thr protein kinase family.</text>
</comment>
<dbReference type="SUPFAM" id="SSF56112">
    <property type="entry name" value="Protein kinase-like (PK-like)"/>
    <property type="match status" value="1"/>
</dbReference>
<dbReference type="Gene3D" id="1.10.510.10">
    <property type="entry name" value="Transferase(Phosphotransferase) domain 1"/>
    <property type="match status" value="1"/>
</dbReference>
<accession>A0AAJ7U1M7</accession>
<dbReference type="GO" id="GO:0005524">
    <property type="term" value="F:ATP binding"/>
    <property type="evidence" value="ECO:0007669"/>
    <property type="project" value="UniProtKB-UniRule"/>
</dbReference>
<dbReference type="PROSITE" id="PS00107">
    <property type="entry name" value="PROTEIN_KINASE_ATP"/>
    <property type="match status" value="1"/>
</dbReference>
<evidence type="ECO:0000256" key="8">
    <source>
        <dbReference type="ARBA" id="ARBA00022777"/>
    </source>
</evidence>
<evidence type="ECO:0000256" key="2">
    <source>
        <dbReference type="ARBA" id="ARBA00006692"/>
    </source>
</evidence>
<evidence type="ECO:0000313" key="17">
    <source>
        <dbReference type="Proteomes" id="UP001318040"/>
    </source>
</evidence>
<keyword evidence="6" id="KW-0479">Metal-binding</keyword>
<evidence type="ECO:0000313" key="18">
    <source>
        <dbReference type="RefSeq" id="XP_032826653.1"/>
    </source>
</evidence>
<dbReference type="FunFam" id="3.30.200.20:FF:000093">
    <property type="entry name" value="Putative map kinase-interacting serine/threonine-protein kinase 1"/>
    <property type="match status" value="1"/>
</dbReference>
<keyword evidence="4" id="KW-0723">Serine/threonine-protein kinase</keyword>
<keyword evidence="9 14" id="KW-0067">ATP-binding</keyword>
<keyword evidence="7 14" id="KW-0547">Nucleotide-binding</keyword>
<keyword evidence="10" id="KW-0460">Magnesium</keyword>
<evidence type="ECO:0000256" key="11">
    <source>
        <dbReference type="ARBA" id="ARBA00022845"/>
    </source>
</evidence>
<reference evidence="18" key="1">
    <citation type="submission" date="2025-08" db="UniProtKB">
        <authorList>
            <consortium name="RefSeq"/>
        </authorList>
    </citation>
    <scope>IDENTIFICATION</scope>
    <source>
        <tissue evidence="18">Sperm</tissue>
    </source>
</reference>
<keyword evidence="8" id="KW-0418">Kinase</keyword>
<evidence type="ECO:0000256" key="10">
    <source>
        <dbReference type="ARBA" id="ARBA00022842"/>
    </source>
</evidence>
<dbReference type="RefSeq" id="XP_032826653.1">
    <property type="nucleotide sequence ID" value="XM_032970762.1"/>
</dbReference>
<evidence type="ECO:0000256" key="9">
    <source>
        <dbReference type="ARBA" id="ARBA00022840"/>
    </source>
</evidence>
<dbReference type="EC" id="2.7.11.1" evidence="3"/>
<evidence type="ECO:0000256" key="3">
    <source>
        <dbReference type="ARBA" id="ARBA00012513"/>
    </source>
</evidence>
<keyword evidence="5" id="KW-0808">Transferase</keyword>
<evidence type="ECO:0000256" key="1">
    <source>
        <dbReference type="ARBA" id="ARBA00001946"/>
    </source>
</evidence>
<dbReference type="PANTHER" id="PTHR24349">
    <property type="entry name" value="SERINE/THREONINE-PROTEIN KINASE"/>
    <property type="match status" value="1"/>
</dbReference>
<dbReference type="InterPro" id="IPR017441">
    <property type="entry name" value="Protein_kinase_ATP_BS"/>
</dbReference>
<evidence type="ECO:0000256" key="7">
    <source>
        <dbReference type="ARBA" id="ARBA00022741"/>
    </source>
</evidence>
<dbReference type="KEGG" id="pmrn:116951916"/>
<evidence type="ECO:0000259" key="16">
    <source>
        <dbReference type="PROSITE" id="PS50011"/>
    </source>
</evidence>
<comment type="cofactor">
    <cofactor evidence="1">
        <name>Mg(2+)</name>
        <dbReference type="ChEBI" id="CHEBI:18420"/>
    </cofactor>
</comment>
<dbReference type="InterPro" id="IPR050205">
    <property type="entry name" value="CDPK_Ser/Thr_kinases"/>
</dbReference>
<proteinExistence type="inferred from homology"/>
<protein>
    <recommendedName>
        <fullName evidence="3">non-specific serine/threonine protein kinase</fullName>
        <ecNumber evidence="3">2.7.11.1</ecNumber>
    </recommendedName>
</protein>
<sequence length="513" mass="56845">MVVQNKAIDMDDFGRSFKHGLSMSNDSGFHFSFDVARGAGSQLSATELDADDFSDFSTESCRRPDIPCSQPIDIIDPKKRGKKNKKKRTRATDSFSGRFGDLYRLTGELLGEGAYARVQTCCSLINNKEYAVKVIEKTAGHSRNRVFKEVEILYQCQGNDNILQLIEFFEEDDRFYLVFEKMRGGTVLAQIQRRGHFSEQEASEVVRDIATALHFLHQKGIAHRDLKPENILCENPHQVSPVKICDFDLGSSMKLSSACSPVTTPELLTPCGSAEFMAPEVVEAFSEEASIYDKRCDLWSLGVILYIMLSGSPPFVGNCGSDCGWERGEACHACQTMLFERIQAGHYCFPEKDWKNVSAAAKHLISNLLLPDAKARLSAVQVLRHPWVAGDAPRQTLSTPQLLLRNASAKDLTRFTADAVALTRRLDQRGGGEEEEEEEEEDDGWEGVVGACFPGSPRSRPPLSRPPSTRPFCPFSLSPPSKSRLAKRRASMRGGQQQQQQHDAALGLVGGAS</sequence>
<dbReference type="GO" id="GO:0006417">
    <property type="term" value="P:regulation of translation"/>
    <property type="evidence" value="ECO:0007669"/>
    <property type="project" value="UniProtKB-KW"/>
</dbReference>
<comment type="catalytic activity">
    <reaction evidence="12">
        <text>L-threonyl-[protein] + ATP = O-phospho-L-threonyl-[protein] + ADP + H(+)</text>
        <dbReference type="Rhea" id="RHEA:46608"/>
        <dbReference type="Rhea" id="RHEA-COMP:11060"/>
        <dbReference type="Rhea" id="RHEA-COMP:11605"/>
        <dbReference type="ChEBI" id="CHEBI:15378"/>
        <dbReference type="ChEBI" id="CHEBI:30013"/>
        <dbReference type="ChEBI" id="CHEBI:30616"/>
        <dbReference type="ChEBI" id="CHEBI:61977"/>
        <dbReference type="ChEBI" id="CHEBI:456216"/>
        <dbReference type="EC" id="2.7.11.1"/>
    </reaction>
</comment>
<evidence type="ECO:0000256" key="13">
    <source>
        <dbReference type="ARBA" id="ARBA00048679"/>
    </source>
</evidence>
<comment type="catalytic activity">
    <reaction evidence="13">
        <text>L-seryl-[protein] + ATP = O-phospho-L-seryl-[protein] + ADP + H(+)</text>
        <dbReference type="Rhea" id="RHEA:17989"/>
        <dbReference type="Rhea" id="RHEA-COMP:9863"/>
        <dbReference type="Rhea" id="RHEA-COMP:11604"/>
        <dbReference type="ChEBI" id="CHEBI:15378"/>
        <dbReference type="ChEBI" id="CHEBI:29999"/>
        <dbReference type="ChEBI" id="CHEBI:30616"/>
        <dbReference type="ChEBI" id="CHEBI:83421"/>
        <dbReference type="ChEBI" id="CHEBI:456216"/>
        <dbReference type="EC" id="2.7.11.1"/>
    </reaction>
</comment>
<dbReference type="PROSITE" id="PS50011">
    <property type="entry name" value="PROTEIN_KINASE_DOM"/>
    <property type="match status" value="1"/>
</dbReference>
<evidence type="ECO:0000256" key="12">
    <source>
        <dbReference type="ARBA" id="ARBA00047899"/>
    </source>
</evidence>
<feature type="domain" description="Protein kinase" evidence="16">
    <location>
        <begin position="104"/>
        <end position="388"/>
    </location>
</feature>
<dbReference type="FunFam" id="1.10.510.10:FF:000119">
    <property type="entry name" value="Putative map kinase-interacting serine/threonine-protein kinase 1"/>
    <property type="match status" value="1"/>
</dbReference>
<feature type="compositionally biased region" description="Acidic residues" evidence="15">
    <location>
        <begin position="433"/>
        <end position="445"/>
    </location>
</feature>
<dbReference type="GO" id="GO:0004674">
    <property type="term" value="F:protein serine/threonine kinase activity"/>
    <property type="evidence" value="ECO:0007669"/>
    <property type="project" value="UniProtKB-KW"/>
</dbReference>
<evidence type="ECO:0000256" key="5">
    <source>
        <dbReference type="ARBA" id="ARBA00022679"/>
    </source>
</evidence>
<dbReference type="Proteomes" id="UP001318040">
    <property type="component" value="Chromosome 44"/>
</dbReference>
<name>A0AAJ7U1M7_PETMA</name>
<feature type="binding site" evidence="14">
    <location>
        <position position="133"/>
    </location>
    <ligand>
        <name>ATP</name>
        <dbReference type="ChEBI" id="CHEBI:30616"/>
    </ligand>
</feature>
<organism evidence="17 18">
    <name type="scientific">Petromyzon marinus</name>
    <name type="common">Sea lamprey</name>
    <dbReference type="NCBI Taxonomy" id="7757"/>
    <lineage>
        <taxon>Eukaryota</taxon>
        <taxon>Metazoa</taxon>
        <taxon>Chordata</taxon>
        <taxon>Craniata</taxon>
        <taxon>Vertebrata</taxon>
        <taxon>Cyclostomata</taxon>
        <taxon>Hyperoartia</taxon>
        <taxon>Petromyzontiformes</taxon>
        <taxon>Petromyzontidae</taxon>
        <taxon>Petromyzon</taxon>
    </lineage>
</organism>
<keyword evidence="17" id="KW-1185">Reference proteome</keyword>
<evidence type="ECO:0000256" key="6">
    <source>
        <dbReference type="ARBA" id="ARBA00022723"/>
    </source>
</evidence>
<evidence type="ECO:0000256" key="4">
    <source>
        <dbReference type="ARBA" id="ARBA00022527"/>
    </source>
</evidence>
<feature type="compositionally biased region" description="Low complexity" evidence="15">
    <location>
        <begin position="446"/>
        <end position="458"/>
    </location>
</feature>
<dbReference type="GeneID" id="116951916"/>
<dbReference type="PROSITE" id="PS00108">
    <property type="entry name" value="PROTEIN_KINASE_ST"/>
    <property type="match status" value="1"/>
</dbReference>
<dbReference type="AlphaFoldDB" id="A0AAJ7U1M7"/>
<feature type="region of interest" description="Disordered" evidence="15">
    <location>
        <begin position="426"/>
        <end position="513"/>
    </location>
</feature>
<dbReference type="Pfam" id="PF00069">
    <property type="entry name" value="Pkinase"/>
    <property type="match status" value="1"/>
</dbReference>
<feature type="compositionally biased region" description="Pro residues" evidence="15">
    <location>
        <begin position="459"/>
        <end position="469"/>
    </location>
</feature>
<keyword evidence="11" id="KW-0810">Translation regulation</keyword>
<dbReference type="GO" id="GO:0046872">
    <property type="term" value="F:metal ion binding"/>
    <property type="evidence" value="ECO:0007669"/>
    <property type="project" value="UniProtKB-KW"/>
</dbReference>
<evidence type="ECO:0000256" key="14">
    <source>
        <dbReference type="PROSITE-ProRule" id="PRU10141"/>
    </source>
</evidence>
<feature type="region of interest" description="Disordered" evidence="15">
    <location>
        <begin position="56"/>
        <end position="92"/>
    </location>
</feature>
<dbReference type="Gene3D" id="3.30.200.20">
    <property type="entry name" value="Phosphorylase Kinase, domain 1"/>
    <property type="match status" value="1"/>
</dbReference>
<gene>
    <name evidence="18" type="primary">LOC116951916</name>
</gene>
<dbReference type="InterPro" id="IPR008271">
    <property type="entry name" value="Ser/Thr_kinase_AS"/>
</dbReference>
<dbReference type="InterPro" id="IPR011009">
    <property type="entry name" value="Kinase-like_dom_sf"/>
</dbReference>
<dbReference type="SMART" id="SM00220">
    <property type="entry name" value="S_TKc"/>
    <property type="match status" value="1"/>
</dbReference>
<dbReference type="InterPro" id="IPR000719">
    <property type="entry name" value="Prot_kinase_dom"/>
</dbReference>
<feature type="compositionally biased region" description="Basic residues" evidence="15">
    <location>
        <begin position="79"/>
        <end position="89"/>
    </location>
</feature>